<dbReference type="AlphaFoldDB" id="A0A3L7AFQ4"/>
<protein>
    <recommendedName>
        <fullName evidence="3">Nif11 family protein</fullName>
    </recommendedName>
</protein>
<evidence type="ECO:0000313" key="1">
    <source>
        <dbReference type="EMBL" id="RLP78471.1"/>
    </source>
</evidence>
<dbReference type="OrthoDB" id="8451906at2"/>
<name>A0A3L7AFQ4_9HYPH</name>
<proteinExistence type="predicted"/>
<keyword evidence="2" id="KW-1185">Reference proteome</keyword>
<reference evidence="1 2" key="1">
    <citation type="submission" date="2018-10" db="EMBL/GenBank/DDBJ databases">
        <title>Xanthobacter tagetidis genome sequencing and assembly.</title>
        <authorList>
            <person name="Maclea K.S."/>
            <person name="Goen A.E."/>
            <person name="Fatima S.A."/>
        </authorList>
    </citation>
    <scope>NUCLEOTIDE SEQUENCE [LARGE SCALE GENOMIC DNA]</scope>
    <source>
        <strain evidence="1 2">ATCC 700314</strain>
    </source>
</reference>
<dbReference type="RefSeq" id="WP_121623523.1">
    <property type="nucleotide sequence ID" value="NZ_JACIIW010000001.1"/>
</dbReference>
<accession>A0A3L7AFQ4</accession>
<sequence length="80" mass="8534">MSQSDLDRLKADASGNTGLSEVLEQAVDGFADPREALDFLAARGFHIPPEDLASEARDAPAEGEGGYGALMRFIAERRLA</sequence>
<dbReference type="Proteomes" id="UP000269692">
    <property type="component" value="Unassembled WGS sequence"/>
</dbReference>
<dbReference type="EMBL" id="RCTF01000008">
    <property type="protein sequence ID" value="RLP78471.1"/>
    <property type="molecule type" value="Genomic_DNA"/>
</dbReference>
<evidence type="ECO:0008006" key="3">
    <source>
        <dbReference type="Google" id="ProtNLM"/>
    </source>
</evidence>
<evidence type="ECO:0000313" key="2">
    <source>
        <dbReference type="Proteomes" id="UP000269692"/>
    </source>
</evidence>
<comment type="caution">
    <text evidence="1">The sequence shown here is derived from an EMBL/GenBank/DDBJ whole genome shotgun (WGS) entry which is preliminary data.</text>
</comment>
<organism evidence="1 2">
    <name type="scientific">Xanthobacter tagetidis</name>
    <dbReference type="NCBI Taxonomy" id="60216"/>
    <lineage>
        <taxon>Bacteria</taxon>
        <taxon>Pseudomonadati</taxon>
        <taxon>Pseudomonadota</taxon>
        <taxon>Alphaproteobacteria</taxon>
        <taxon>Hyphomicrobiales</taxon>
        <taxon>Xanthobacteraceae</taxon>
        <taxon>Xanthobacter</taxon>
    </lineage>
</organism>
<gene>
    <name evidence="1" type="ORF">D9R14_11755</name>
</gene>